<dbReference type="Pfam" id="PF02567">
    <property type="entry name" value="PhzC-PhzF"/>
    <property type="match status" value="1"/>
</dbReference>
<comment type="caution">
    <text evidence="3">The sequence shown here is derived from an EMBL/GenBank/DDBJ whole genome shotgun (WGS) entry which is preliminary data.</text>
</comment>
<dbReference type="Gene3D" id="3.10.310.10">
    <property type="entry name" value="Diaminopimelate Epimerase, Chain A, domain 1"/>
    <property type="match status" value="2"/>
</dbReference>
<evidence type="ECO:0000313" key="4">
    <source>
        <dbReference type="Proteomes" id="UP000767291"/>
    </source>
</evidence>
<name>A0ABS4EDP9_9FIRM</name>
<dbReference type="PIRSF" id="PIRSF016184">
    <property type="entry name" value="PhzC_PhzF"/>
    <property type="match status" value="1"/>
</dbReference>
<protein>
    <submittedName>
        <fullName evidence="3">PhzF family phenazine biosynthesis protein</fullName>
    </submittedName>
</protein>
<dbReference type="InterPro" id="IPR003719">
    <property type="entry name" value="Phenazine_PhzF-like"/>
</dbReference>
<evidence type="ECO:0000313" key="3">
    <source>
        <dbReference type="EMBL" id="MBP1856064.1"/>
    </source>
</evidence>
<evidence type="ECO:0000256" key="1">
    <source>
        <dbReference type="ARBA" id="ARBA00008270"/>
    </source>
</evidence>
<dbReference type="EMBL" id="JAGGJX010000006">
    <property type="protein sequence ID" value="MBP1856064.1"/>
    <property type="molecule type" value="Genomic_DNA"/>
</dbReference>
<organism evidence="3 4">
    <name type="scientific">Metaclostridioides mangenotii</name>
    <dbReference type="NCBI Taxonomy" id="1540"/>
    <lineage>
        <taxon>Bacteria</taxon>
        <taxon>Bacillati</taxon>
        <taxon>Bacillota</taxon>
        <taxon>Clostridia</taxon>
        <taxon>Peptostreptococcales</taxon>
        <taxon>Peptostreptococcaceae</taxon>
        <taxon>Metaclostridioides</taxon>
    </lineage>
</organism>
<gene>
    <name evidence="3" type="ORF">J2Z43_002466</name>
</gene>
<evidence type="ECO:0000256" key="2">
    <source>
        <dbReference type="ARBA" id="ARBA00023235"/>
    </source>
</evidence>
<keyword evidence="4" id="KW-1185">Reference proteome</keyword>
<dbReference type="SUPFAM" id="SSF54506">
    <property type="entry name" value="Diaminopimelate epimerase-like"/>
    <property type="match status" value="1"/>
</dbReference>
<dbReference type="RefSeq" id="WP_330617500.1">
    <property type="nucleotide sequence ID" value="NZ_BAAACS010000016.1"/>
</dbReference>
<sequence length="307" mass="33983">MFKYFITIKTIKGGRFSVMKIKVFTLNSFAKSIEGGNPAAVVFNADDLSENVMKKIAGIIGFSETAYVMESDLADFKVRFFTPTEEVDLCGHATVGVYYLLLSLGKIKPGIYTQETKAGILKIEIKEDMSIIMNQNLPTFYETICKEEIADSLNIAVAEIEENLPVQIVSTGLRDIIVPIKNIEILRAIKPDFDKVAEISKKYNAVGYHIFTLKSLNGSDAHCRNLAPLYGIPEESATGTSNGALACYLFKYDKINPNNTEYIVIEQGYSMEKPSEIIVSLAIHNKEVVEVLVGGKALNISEIEVEI</sequence>
<comment type="similarity">
    <text evidence="1">Belongs to the PhzF family.</text>
</comment>
<proteinExistence type="inferred from homology"/>
<dbReference type="PANTHER" id="PTHR13774">
    <property type="entry name" value="PHENAZINE BIOSYNTHESIS PROTEIN"/>
    <property type="match status" value="1"/>
</dbReference>
<accession>A0ABS4EDP9</accession>
<dbReference type="Proteomes" id="UP000767291">
    <property type="component" value="Unassembled WGS sequence"/>
</dbReference>
<dbReference type="NCBIfam" id="TIGR00654">
    <property type="entry name" value="PhzF_family"/>
    <property type="match status" value="1"/>
</dbReference>
<keyword evidence="2" id="KW-0413">Isomerase</keyword>
<reference evidence="3 4" key="1">
    <citation type="submission" date="2021-03" db="EMBL/GenBank/DDBJ databases">
        <title>Genomic Encyclopedia of Type Strains, Phase IV (KMG-IV): sequencing the most valuable type-strain genomes for metagenomic binning, comparative biology and taxonomic classification.</title>
        <authorList>
            <person name="Goeker M."/>
        </authorList>
    </citation>
    <scope>NUCLEOTIDE SEQUENCE [LARGE SCALE GENOMIC DNA]</scope>
    <source>
        <strain evidence="3 4">DSM 1289</strain>
    </source>
</reference>
<dbReference type="PANTHER" id="PTHR13774:SF39">
    <property type="entry name" value="BIOSYNTHESIS PROTEIN, PUTATIVE-RELATED"/>
    <property type="match status" value="1"/>
</dbReference>